<keyword evidence="3" id="KW-0479">Metal-binding</keyword>
<protein>
    <recommendedName>
        <fullName evidence="1">DNA-directed RNA polymerases I, II, and III subunit RPABC5</fullName>
    </recommendedName>
</protein>
<dbReference type="GO" id="GO:0006366">
    <property type="term" value="P:transcription by RNA polymerase II"/>
    <property type="evidence" value="ECO:0007669"/>
    <property type="project" value="TreeGrafter"/>
</dbReference>
<organism evidence="7 8">
    <name type="scientific">Armillaria novae-zelandiae</name>
    <dbReference type="NCBI Taxonomy" id="153914"/>
    <lineage>
        <taxon>Eukaryota</taxon>
        <taxon>Fungi</taxon>
        <taxon>Dikarya</taxon>
        <taxon>Basidiomycota</taxon>
        <taxon>Agaricomycotina</taxon>
        <taxon>Agaricomycetes</taxon>
        <taxon>Agaricomycetidae</taxon>
        <taxon>Agaricales</taxon>
        <taxon>Marasmiineae</taxon>
        <taxon>Physalacriaceae</taxon>
        <taxon>Armillaria</taxon>
    </lineage>
</organism>
<keyword evidence="5" id="KW-0804">Transcription</keyword>
<keyword evidence="2" id="KW-0240">DNA-directed RNA polymerase</keyword>
<dbReference type="PANTHER" id="PTHR23431">
    <property type="entry name" value="DNA-DIRECTED RNA POLYMERASES I, II, AND III SUBUNIT RPABC5 FAMILY MEMBER"/>
    <property type="match status" value="1"/>
</dbReference>
<dbReference type="Gene3D" id="1.10.10.60">
    <property type="entry name" value="Homeodomain-like"/>
    <property type="match status" value="1"/>
</dbReference>
<feature type="non-terminal residue" evidence="7">
    <location>
        <position position="1"/>
    </location>
</feature>
<keyword evidence="8" id="KW-1185">Reference proteome</keyword>
<keyword evidence="6" id="KW-1133">Transmembrane helix</keyword>
<gene>
    <name evidence="7" type="ORF">IW261DRAFT_1340726</name>
</gene>
<dbReference type="GO" id="GO:0003677">
    <property type="term" value="F:DNA binding"/>
    <property type="evidence" value="ECO:0007669"/>
    <property type="project" value="InterPro"/>
</dbReference>
<evidence type="ECO:0000313" key="7">
    <source>
        <dbReference type="EMBL" id="KAK0475468.1"/>
    </source>
</evidence>
<keyword evidence="4" id="KW-0862">Zinc</keyword>
<evidence type="ECO:0000256" key="4">
    <source>
        <dbReference type="ARBA" id="ARBA00022833"/>
    </source>
</evidence>
<evidence type="ECO:0000313" key="8">
    <source>
        <dbReference type="Proteomes" id="UP001175227"/>
    </source>
</evidence>
<comment type="caution">
    <text evidence="7">The sequence shown here is derived from an EMBL/GenBank/DDBJ whole genome shotgun (WGS) entry which is preliminary data.</text>
</comment>
<dbReference type="InterPro" id="IPR000268">
    <property type="entry name" value="RPABC5/Rpb10"/>
</dbReference>
<evidence type="ECO:0000256" key="6">
    <source>
        <dbReference type="SAM" id="Phobius"/>
    </source>
</evidence>
<dbReference type="GO" id="GO:0042797">
    <property type="term" value="P:tRNA transcription by RNA polymerase III"/>
    <property type="evidence" value="ECO:0007669"/>
    <property type="project" value="TreeGrafter"/>
</dbReference>
<proteinExistence type="predicted"/>
<dbReference type="GO" id="GO:0008270">
    <property type="term" value="F:zinc ion binding"/>
    <property type="evidence" value="ECO:0007669"/>
    <property type="project" value="TreeGrafter"/>
</dbReference>
<dbReference type="GO" id="GO:0005736">
    <property type="term" value="C:RNA polymerase I complex"/>
    <property type="evidence" value="ECO:0007669"/>
    <property type="project" value="TreeGrafter"/>
</dbReference>
<evidence type="ECO:0000256" key="3">
    <source>
        <dbReference type="ARBA" id="ARBA00022723"/>
    </source>
</evidence>
<keyword evidence="6" id="KW-0812">Transmembrane</keyword>
<reference evidence="7" key="1">
    <citation type="submission" date="2023-06" db="EMBL/GenBank/DDBJ databases">
        <authorList>
            <consortium name="Lawrence Berkeley National Laboratory"/>
            <person name="Ahrendt S."/>
            <person name="Sahu N."/>
            <person name="Indic B."/>
            <person name="Wong-Bajracharya J."/>
            <person name="Merenyi Z."/>
            <person name="Ke H.-M."/>
            <person name="Monk M."/>
            <person name="Kocsube S."/>
            <person name="Drula E."/>
            <person name="Lipzen A."/>
            <person name="Balint B."/>
            <person name="Henrissat B."/>
            <person name="Andreopoulos B."/>
            <person name="Martin F.M."/>
            <person name="Harder C.B."/>
            <person name="Rigling D."/>
            <person name="Ford K.L."/>
            <person name="Foster G.D."/>
            <person name="Pangilinan J."/>
            <person name="Papanicolaou A."/>
            <person name="Barry K."/>
            <person name="LaButti K."/>
            <person name="Viragh M."/>
            <person name="Koriabine M."/>
            <person name="Yan M."/>
            <person name="Riley R."/>
            <person name="Champramary S."/>
            <person name="Plett K.L."/>
            <person name="Tsai I.J."/>
            <person name="Slot J."/>
            <person name="Sipos G."/>
            <person name="Plett J."/>
            <person name="Nagy L.G."/>
            <person name="Grigoriev I.V."/>
        </authorList>
    </citation>
    <scope>NUCLEOTIDE SEQUENCE</scope>
    <source>
        <strain evidence="7">ICMP 16352</strain>
    </source>
</reference>
<dbReference type="Pfam" id="PF01194">
    <property type="entry name" value="RNA_pol_N"/>
    <property type="match status" value="1"/>
</dbReference>
<dbReference type="GO" id="GO:0006360">
    <property type="term" value="P:transcription by RNA polymerase I"/>
    <property type="evidence" value="ECO:0007669"/>
    <property type="project" value="TreeGrafter"/>
</dbReference>
<dbReference type="AlphaFoldDB" id="A0AA39U6P2"/>
<evidence type="ECO:0000256" key="1">
    <source>
        <dbReference type="ARBA" id="ARBA00020813"/>
    </source>
</evidence>
<dbReference type="GO" id="GO:0005666">
    <property type="term" value="C:RNA polymerase III complex"/>
    <property type="evidence" value="ECO:0007669"/>
    <property type="project" value="TreeGrafter"/>
</dbReference>
<dbReference type="GO" id="GO:0003899">
    <property type="term" value="F:DNA-directed RNA polymerase activity"/>
    <property type="evidence" value="ECO:0007669"/>
    <property type="project" value="InterPro"/>
</dbReference>
<dbReference type="GO" id="GO:0005665">
    <property type="term" value="C:RNA polymerase II, core complex"/>
    <property type="evidence" value="ECO:0007669"/>
    <property type="project" value="TreeGrafter"/>
</dbReference>
<dbReference type="Proteomes" id="UP001175227">
    <property type="component" value="Unassembled WGS sequence"/>
</dbReference>
<feature type="transmembrane region" description="Helical" evidence="6">
    <location>
        <begin position="78"/>
        <end position="98"/>
    </location>
</feature>
<name>A0AA39U6P2_9AGAR</name>
<evidence type="ECO:0000256" key="2">
    <source>
        <dbReference type="ARBA" id="ARBA00022478"/>
    </source>
</evidence>
<sequence length="107" mass="12493">IRPVRRSSSDNVIGDKWNDYLKLLSNDTSDALDELQLKWYCCRRIVLTHVDSIEQLLHYNPMERTRDKSHFVSRRSRISWPAFSIAVFILSSGSTHLISSSLRCRRA</sequence>
<dbReference type="InterPro" id="IPR023580">
    <property type="entry name" value="RNA_pol_su_RPB10"/>
</dbReference>
<evidence type="ECO:0000256" key="5">
    <source>
        <dbReference type="ARBA" id="ARBA00023163"/>
    </source>
</evidence>
<dbReference type="SUPFAM" id="SSF46924">
    <property type="entry name" value="RNA polymerase subunit RPB10"/>
    <property type="match status" value="1"/>
</dbReference>
<keyword evidence="6" id="KW-0472">Membrane</keyword>
<dbReference type="EMBL" id="JAUEPR010000023">
    <property type="protein sequence ID" value="KAK0475468.1"/>
    <property type="molecule type" value="Genomic_DNA"/>
</dbReference>
<dbReference type="PANTHER" id="PTHR23431:SF3">
    <property type="entry name" value="DNA-DIRECTED RNA POLYMERASES I, II, AND III SUBUNIT RPABC5"/>
    <property type="match status" value="1"/>
</dbReference>
<accession>A0AA39U6P2</accession>